<dbReference type="Proteomes" id="UP001225957">
    <property type="component" value="Unassembled WGS sequence"/>
</dbReference>
<protein>
    <recommendedName>
        <fullName evidence="3">AsnC family transcriptional regulator</fullName>
    </recommendedName>
</protein>
<proteinExistence type="predicted"/>
<reference evidence="1 2" key="1">
    <citation type="submission" date="2023-04" db="EMBL/GenBank/DDBJ databases">
        <title>Halomonas strains isolated from rhizosphere soil.</title>
        <authorList>
            <person name="Xu L."/>
            <person name="Sun J.-Q."/>
        </authorList>
    </citation>
    <scope>NUCLEOTIDE SEQUENCE [LARGE SCALE GENOMIC DNA]</scope>
    <source>
        <strain evidence="1 2">LR5S20</strain>
    </source>
</reference>
<keyword evidence="2" id="KW-1185">Reference proteome</keyword>
<evidence type="ECO:0000313" key="1">
    <source>
        <dbReference type="EMBL" id="MDI5892560.1"/>
    </source>
</evidence>
<comment type="caution">
    <text evidence="1">The sequence shown here is derived from an EMBL/GenBank/DDBJ whole genome shotgun (WGS) entry which is preliminary data.</text>
</comment>
<evidence type="ECO:0008006" key="3">
    <source>
        <dbReference type="Google" id="ProtNLM"/>
    </source>
</evidence>
<organism evidence="1 2">
    <name type="scientific">Halomonas rhizosphaerae</name>
    <dbReference type="NCBI Taxonomy" id="3043296"/>
    <lineage>
        <taxon>Bacteria</taxon>
        <taxon>Pseudomonadati</taxon>
        <taxon>Pseudomonadota</taxon>
        <taxon>Gammaproteobacteria</taxon>
        <taxon>Oceanospirillales</taxon>
        <taxon>Halomonadaceae</taxon>
        <taxon>Halomonas</taxon>
    </lineage>
</organism>
<sequence length="119" mass="13081">MSLTEETELAPRLRELLEGLPEDRLPITYQQLAEALGLAPPGTIRRVAGALETLMEEDAAAGRPMIAALVVSRRGDLPRQGFFDRAVVLGRFPVEPQRHAEAYRVEYREAVALRGTTAG</sequence>
<evidence type="ECO:0000313" key="2">
    <source>
        <dbReference type="Proteomes" id="UP001225957"/>
    </source>
</evidence>
<gene>
    <name evidence="1" type="ORF">QLQ83_15825</name>
</gene>
<dbReference type="RefSeq" id="WP_282736476.1">
    <property type="nucleotide sequence ID" value="NZ_JASCQP010000034.1"/>
</dbReference>
<name>A0ABT6V2X4_9GAMM</name>
<accession>A0ABT6V2X4</accession>
<dbReference type="EMBL" id="JASCQP010000034">
    <property type="protein sequence ID" value="MDI5892560.1"/>
    <property type="molecule type" value="Genomic_DNA"/>
</dbReference>